<dbReference type="EMBL" id="JBBNAF010000010">
    <property type="protein sequence ID" value="KAK9107684.1"/>
    <property type="molecule type" value="Genomic_DNA"/>
</dbReference>
<protein>
    <submittedName>
        <fullName evidence="2">Uncharacterized protein</fullName>
    </submittedName>
</protein>
<organism evidence="2 3">
    <name type="scientific">Stephania yunnanensis</name>
    <dbReference type="NCBI Taxonomy" id="152371"/>
    <lineage>
        <taxon>Eukaryota</taxon>
        <taxon>Viridiplantae</taxon>
        <taxon>Streptophyta</taxon>
        <taxon>Embryophyta</taxon>
        <taxon>Tracheophyta</taxon>
        <taxon>Spermatophyta</taxon>
        <taxon>Magnoliopsida</taxon>
        <taxon>Ranunculales</taxon>
        <taxon>Menispermaceae</taxon>
        <taxon>Menispermoideae</taxon>
        <taxon>Cissampelideae</taxon>
        <taxon>Stephania</taxon>
    </lineage>
</organism>
<gene>
    <name evidence="2" type="ORF">Syun_023695</name>
</gene>
<dbReference type="Proteomes" id="UP001420932">
    <property type="component" value="Unassembled WGS sequence"/>
</dbReference>
<dbReference type="Gene3D" id="2.60.260.20">
    <property type="entry name" value="Urease metallochaperone UreE, N-terminal domain"/>
    <property type="match status" value="1"/>
</dbReference>
<reference evidence="2 3" key="1">
    <citation type="submission" date="2024-01" db="EMBL/GenBank/DDBJ databases">
        <title>Genome assemblies of Stephania.</title>
        <authorList>
            <person name="Yang L."/>
        </authorList>
    </citation>
    <scope>NUCLEOTIDE SEQUENCE [LARGE SCALE GENOMIC DNA]</scope>
    <source>
        <strain evidence="2">YNDBR</strain>
        <tissue evidence="2">Leaf</tissue>
    </source>
</reference>
<evidence type="ECO:0000313" key="2">
    <source>
        <dbReference type="EMBL" id="KAK9107684.1"/>
    </source>
</evidence>
<evidence type="ECO:0000313" key="3">
    <source>
        <dbReference type="Proteomes" id="UP001420932"/>
    </source>
</evidence>
<dbReference type="AlphaFoldDB" id="A0AAP0I3V6"/>
<keyword evidence="3" id="KW-1185">Reference proteome</keyword>
<feature type="region of interest" description="Disordered" evidence="1">
    <location>
        <begin position="25"/>
        <end position="46"/>
    </location>
</feature>
<evidence type="ECO:0000256" key="1">
    <source>
        <dbReference type="SAM" id="MobiDB-lite"/>
    </source>
</evidence>
<comment type="caution">
    <text evidence="2">The sequence shown here is derived from an EMBL/GenBank/DDBJ whole genome shotgun (WGS) entry which is preliminary data.</text>
</comment>
<proteinExistence type="predicted"/>
<name>A0AAP0I3V6_9MAGN</name>
<accession>A0AAP0I3V6</accession>
<sequence length="187" mass="21022">MRVLRSGRRNWLVWELRFLVPQSREDDNENEVPEFPIPQCEEGGNEDEVPELVPIIEMEIVCAEFVFSNPFGGMGDMGRARSRGFFGEDILNAFRNSSGGGESSNNMLKKGSATEQSLVYSLEDLFMGMTKKMKLSRDVIDSNGVYVLDGAFYCLRIFADSCSLESKTSFRKVAVLHALKSLQVPLF</sequence>